<dbReference type="InterPro" id="IPR011322">
    <property type="entry name" value="N-reg_PII-like_a/b"/>
</dbReference>
<dbReference type="SUPFAM" id="SSF54913">
    <property type="entry name" value="GlnB-like"/>
    <property type="match status" value="1"/>
</dbReference>
<sequence>MLKEAHLYTRTIFAVVEDEIIDELIKLLEDVCGDLSQPGNGTFFVIPVEKIKGPGKNRR</sequence>
<comment type="caution">
    <text evidence="1">The sequence shown here is derived from an EMBL/GenBank/DDBJ whole genome shotgun (WGS) entry which is preliminary data.</text>
</comment>
<proteinExistence type="predicted"/>
<name>A0A2H9PCW1_9BACT</name>
<dbReference type="AlphaFoldDB" id="A0A2H9PCW1"/>
<protein>
    <submittedName>
        <fullName evidence="1">Uncharacterized protein</fullName>
    </submittedName>
</protein>
<dbReference type="Proteomes" id="UP000234145">
    <property type="component" value="Unassembled WGS sequence"/>
</dbReference>
<gene>
    <name evidence="1" type="ORF">COY51_01040</name>
</gene>
<evidence type="ECO:0000313" key="1">
    <source>
        <dbReference type="EMBL" id="PIZ17168.1"/>
    </source>
</evidence>
<organism evidence="1 2">
    <name type="scientific">Candidatus Desantisbacteria bacterium CG_4_10_14_0_8_um_filter_39_17</name>
    <dbReference type="NCBI Taxonomy" id="1974542"/>
    <lineage>
        <taxon>Bacteria</taxon>
        <taxon>Candidatus Desantisiibacteriota</taxon>
    </lineage>
</organism>
<accession>A0A2H9PCW1</accession>
<dbReference type="EMBL" id="PFMS01000022">
    <property type="protein sequence ID" value="PIZ17168.1"/>
    <property type="molecule type" value="Genomic_DNA"/>
</dbReference>
<evidence type="ECO:0000313" key="2">
    <source>
        <dbReference type="Proteomes" id="UP000234145"/>
    </source>
</evidence>
<reference evidence="2" key="1">
    <citation type="submission" date="2017-09" db="EMBL/GenBank/DDBJ databases">
        <title>Depth-based differentiation of microbial function through sediment-hosted aquifers and enrichment of novel symbionts in the deep terrestrial subsurface.</title>
        <authorList>
            <person name="Probst A.J."/>
            <person name="Ladd B."/>
            <person name="Jarett J.K."/>
            <person name="Geller-Mcgrath D.E."/>
            <person name="Sieber C.M.K."/>
            <person name="Emerson J.B."/>
            <person name="Anantharaman K."/>
            <person name="Thomas B.C."/>
            <person name="Malmstrom R."/>
            <person name="Stieglmeier M."/>
            <person name="Klingl A."/>
            <person name="Woyke T."/>
            <person name="Ryan C.M."/>
            <person name="Banfield J.F."/>
        </authorList>
    </citation>
    <scope>NUCLEOTIDE SEQUENCE [LARGE SCALE GENOMIC DNA]</scope>
</reference>